<evidence type="ECO:0000313" key="2">
    <source>
        <dbReference type="Proteomes" id="UP000237481"/>
    </source>
</evidence>
<comment type="caution">
    <text evidence="1">The sequence shown here is derived from an EMBL/GenBank/DDBJ whole genome shotgun (WGS) entry which is preliminary data.</text>
</comment>
<dbReference type="EMBL" id="PKSG01000446">
    <property type="protein sequence ID" value="POR35417.1"/>
    <property type="molecule type" value="Genomic_DNA"/>
</dbReference>
<sequence length="192" mass="20718">MPSDLHGEDSCLLTQRATAARILIKLLGPLLDEPQHEDLKQIGGYGGRQQKIANILAAIQALVSTLWPGRPLFAAFHDGQVHHPLGGAAYAFEKDLIGPLLSALANDEAPIVSTLVVFCYAFLLARELRNRAQTLTSGDAALPAVLVDISFVDTAPVCDEGLEINGVQYQRCYRDVPVALAAHMADYDEVLC</sequence>
<proteinExistence type="predicted"/>
<organism evidence="1 2">
    <name type="scientific">Tolypocladium paradoxum</name>
    <dbReference type="NCBI Taxonomy" id="94208"/>
    <lineage>
        <taxon>Eukaryota</taxon>
        <taxon>Fungi</taxon>
        <taxon>Dikarya</taxon>
        <taxon>Ascomycota</taxon>
        <taxon>Pezizomycotina</taxon>
        <taxon>Sordariomycetes</taxon>
        <taxon>Hypocreomycetidae</taxon>
        <taxon>Hypocreales</taxon>
        <taxon>Ophiocordycipitaceae</taxon>
        <taxon>Tolypocladium</taxon>
    </lineage>
</organism>
<keyword evidence="2" id="KW-1185">Reference proteome</keyword>
<dbReference type="Proteomes" id="UP000237481">
    <property type="component" value="Unassembled WGS sequence"/>
</dbReference>
<name>A0A2S4KZ23_9HYPO</name>
<accession>A0A2S4KZ23</accession>
<evidence type="ECO:0000313" key="1">
    <source>
        <dbReference type="EMBL" id="POR35417.1"/>
    </source>
</evidence>
<reference evidence="1 2" key="1">
    <citation type="submission" date="2018-01" db="EMBL/GenBank/DDBJ databases">
        <title>Harnessing the power of phylogenomics to disentangle the directionality and signatures of interkingdom host jumping in the parasitic fungal genus Tolypocladium.</title>
        <authorList>
            <person name="Quandt C.A."/>
            <person name="Patterson W."/>
            <person name="Spatafora J.W."/>
        </authorList>
    </citation>
    <scope>NUCLEOTIDE SEQUENCE [LARGE SCALE GENOMIC DNA]</scope>
    <source>
        <strain evidence="1 2">NRBC 100945</strain>
    </source>
</reference>
<protein>
    <submittedName>
        <fullName evidence="1">Uncharacterized protein</fullName>
    </submittedName>
</protein>
<gene>
    <name evidence="1" type="ORF">TPAR_04369</name>
</gene>
<dbReference type="AlphaFoldDB" id="A0A2S4KZ23"/>
<dbReference type="OrthoDB" id="2149705at2759"/>